<dbReference type="RefSeq" id="YP_010796593.1">
    <property type="nucleotide sequence ID" value="NC_076031.1"/>
</dbReference>
<organism evidence="1 2">
    <name type="scientific">Mythimna unipuncta nucleopolyhedrovirus</name>
    <dbReference type="NCBI Taxonomy" id="447897"/>
    <lineage>
        <taxon>Viruses</taxon>
        <taxon>Viruses incertae sedis</taxon>
        <taxon>Naldaviricetes</taxon>
        <taxon>Lefavirales</taxon>
        <taxon>Baculoviridae</taxon>
        <taxon>Alphabaculovirus</taxon>
    </lineage>
</organism>
<accession>A0A346TPS1</accession>
<dbReference type="EMBL" id="MH124167">
    <property type="protein sequence ID" value="AXU41581.1"/>
    <property type="molecule type" value="Genomic_DNA"/>
</dbReference>
<dbReference type="GeneID" id="80534088"/>
<dbReference type="KEGG" id="vg:80534088"/>
<name>A0A346TPS1_9ABAC</name>
<reference evidence="1 2" key="1">
    <citation type="submission" date="2018-03" db="EMBL/GenBank/DDBJ databases">
        <title>Complete genome sequence of a second alphabaculovirus from the true armyworm, Mythimna unipuncta.</title>
        <authorList>
            <person name="Harrison R.L."/>
            <person name="Mowery J.D."/>
            <person name="Bauchan G.R."/>
            <person name="Theilmann D.A."/>
            <person name="Erlandson M.A."/>
        </authorList>
    </citation>
    <scope>NUCLEOTIDE SEQUENCE [LARGE SCALE GENOMIC DNA]</scope>
    <source>
        <strain evidence="1 2">KY310</strain>
    </source>
</reference>
<dbReference type="InterPro" id="IPR016658">
    <property type="entry name" value="DNA_primase_LEF1"/>
</dbReference>
<sequence>MNTRPSLYTDERIESIWNSVSYNDCRHWAFFSQRTQRWFHPNKRFDADEFKRFIHINKITDVHVKATDEPIAGREWIIDLDFNENDPDRLQLRMDVSIGAFRLFFGNNIQRIMYTGNRGVHVWLTSNEFSMYATREIRQRYYKVFKLPAAVRCQDIKLGSFLHALDCAITEPAIKQRIECLFADICNDRSKLLGELFPPVDEVVFCHLNQIRAPFSYHSKGQKFSKQLF</sequence>
<dbReference type="PIRSF" id="PIRSF016433">
    <property type="entry name" value="Viral_DNA_prim"/>
    <property type="match status" value="1"/>
</dbReference>
<keyword evidence="2" id="KW-1185">Reference proteome</keyword>
<evidence type="ECO:0000313" key="2">
    <source>
        <dbReference type="Proteomes" id="UP000501969"/>
    </source>
</evidence>
<proteinExistence type="predicted"/>
<protein>
    <submittedName>
        <fullName evidence="1">LEF-1</fullName>
    </submittedName>
</protein>
<dbReference type="Proteomes" id="UP000501969">
    <property type="component" value="Segment"/>
</dbReference>
<dbReference type="SUPFAM" id="SSF56747">
    <property type="entry name" value="Prim-pol domain"/>
    <property type="match status" value="1"/>
</dbReference>
<evidence type="ECO:0000313" key="1">
    <source>
        <dbReference type="EMBL" id="AXU41581.1"/>
    </source>
</evidence>